<feature type="transmembrane region" description="Helical" evidence="5">
    <location>
        <begin position="176"/>
        <end position="196"/>
    </location>
</feature>
<dbReference type="Pfam" id="PF00015">
    <property type="entry name" value="MCPsignal"/>
    <property type="match status" value="1"/>
</dbReference>
<organism evidence="9 10">
    <name type="scientific">Chitiniphilus eburneus</name>
    <dbReference type="NCBI Taxonomy" id="2571148"/>
    <lineage>
        <taxon>Bacteria</taxon>
        <taxon>Pseudomonadati</taxon>
        <taxon>Pseudomonadota</taxon>
        <taxon>Betaproteobacteria</taxon>
        <taxon>Neisseriales</taxon>
        <taxon>Chitinibacteraceae</taxon>
        <taxon>Chitiniphilus</taxon>
    </lineage>
</organism>
<dbReference type="PROSITE" id="PS50111">
    <property type="entry name" value="CHEMOTAXIS_TRANSDUC_2"/>
    <property type="match status" value="1"/>
</dbReference>
<dbReference type="PRINTS" id="PR00260">
    <property type="entry name" value="CHEMTRNSDUCR"/>
</dbReference>
<dbReference type="GO" id="GO:0004888">
    <property type="term" value="F:transmembrane signaling receptor activity"/>
    <property type="evidence" value="ECO:0007669"/>
    <property type="project" value="InterPro"/>
</dbReference>
<dbReference type="SUPFAM" id="SSF58104">
    <property type="entry name" value="Methyl-accepting chemotaxis protein (MCP) signaling domain"/>
    <property type="match status" value="1"/>
</dbReference>
<comment type="caution">
    <text evidence="9">The sequence shown here is derived from an EMBL/GenBank/DDBJ whole genome shotgun (WGS) entry which is preliminary data.</text>
</comment>
<dbReference type="FunFam" id="1.10.287.950:FF:000001">
    <property type="entry name" value="Methyl-accepting chemotaxis sensory transducer"/>
    <property type="match status" value="1"/>
</dbReference>
<dbReference type="InterPro" id="IPR013655">
    <property type="entry name" value="PAS_fold_3"/>
</dbReference>
<dbReference type="PROSITE" id="PS50112">
    <property type="entry name" value="PAS"/>
    <property type="match status" value="1"/>
</dbReference>
<reference evidence="9 10" key="1">
    <citation type="submission" date="2019-04" db="EMBL/GenBank/DDBJ databases">
        <title>Chitiniphilus eburnea sp. nov., a novel chitinolytic bacterium isolated from aquaculture sludge.</title>
        <authorList>
            <person name="Sheng M."/>
        </authorList>
    </citation>
    <scope>NUCLEOTIDE SEQUENCE [LARGE SCALE GENOMIC DNA]</scope>
    <source>
        <strain evidence="9 10">HX-2-15</strain>
    </source>
</reference>
<dbReference type="SMART" id="SM00283">
    <property type="entry name" value="MA"/>
    <property type="match status" value="1"/>
</dbReference>
<dbReference type="AlphaFoldDB" id="A0A4U0PZU3"/>
<dbReference type="PROSITE" id="PS50885">
    <property type="entry name" value="HAMP"/>
    <property type="match status" value="1"/>
</dbReference>
<dbReference type="GO" id="GO:0006935">
    <property type="term" value="P:chemotaxis"/>
    <property type="evidence" value="ECO:0007669"/>
    <property type="project" value="InterPro"/>
</dbReference>
<dbReference type="InterPro" id="IPR000014">
    <property type="entry name" value="PAS"/>
</dbReference>
<dbReference type="SUPFAM" id="SSF55785">
    <property type="entry name" value="PYP-like sensor domain (PAS domain)"/>
    <property type="match status" value="1"/>
</dbReference>
<feature type="domain" description="Methyl-accepting transducer" evidence="6">
    <location>
        <begin position="255"/>
        <end position="491"/>
    </location>
</feature>
<proteinExistence type="inferred from homology"/>
<dbReference type="GO" id="GO:0007165">
    <property type="term" value="P:signal transduction"/>
    <property type="evidence" value="ECO:0007669"/>
    <property type="project" value="UniProtKB-KW"/>
</dbReference>
<evidence type="ECO:0000259" key="8">
    <source>
        <dbReference type="PROSITE" id="PS50885"/>
    </source>
</evidence>
<evidence type="ECO:0000256" key="4">
    <source>
        <dbReference type="PROSITE-ProRule" id="PRU00284"/>
    </source>
</evidence>
<dbReference type="Proteomes" id="UP000310016">
    <property type="component" value="Unassembled WGS sequence"/>
</dbReference>
<dbReference type="PANTHER" id="PTHR32089">
    <property type="entry name" value="METHYL-ACCEPTING CHEMOTAXIS PROTEIN MCPB"/>
    <property type="match status" value="1"/>
</dbReference>
<dbReference type="CDD" id="cd11386">
    <property type="entry name" value="MCP_signal"/>
    <property type="match status" value="1"/>
</dbReference>
<keyword evidence="5" id="KW-0812">Transmembrane</keyword>
<protein>
    <submittedName>
        <fullName evidence="9">PAS domain S-box protein</fullName>
    </submittedName>
</protein>
<gene>
    <name evidence="9" type="ORF">FAZ21_11380</name>
</gene>
<dbReference type="InterPro" id="IPR035965">
    <property type="entry name" value="PAS-like_dom_sf"/>
</dbReference>
<name>A0A4U0PZU3_9NEIS</name>
<dbReference type="Pfam" id="PF08447">
    <property type="entry name" value="PAS_3"/>
    <property type="match status" value="1"/>
</dbReference>
<dbReference type="EMBL" id="SUMF01000011">
    <property type="protein sequence ID" value="TJZ73212.1"/>
    <property type="molecule type" value="Genomic_DNA"/>
</dbReference>
<dbReference type="Gene3D" id="3.30.450.20">
    <property type="entry name" value="PAS domain"/>
    <property type="match status" value="1"/>
</dbReference>
<dbReference type="InterPro" id="IPR003660">
    <property type="entry name" value="HAMP_dom"/>
</dbReference>
<dbReference type="CDD" id="cd00130">
    <property type="entry name" value="PAS"/>
    <property type="match status" value="1"/>
</dbReference>
<evidence type="ECO:0000313" key="10">
    <source>
        <dbReference type="Proteomes" id="UP000310016"/>
    </source>
</evidence>
<evidence type="ECO:0000256" key="3">
    <source>
        <dbReference type="ARBA" id="ARBA00029447"/>
    </source>
</evidence>
<dbReference type="OrthoDB" id="9806477at2"/>
<comment type="similarity">
    <text evidence="3">Belongs to the methyl-accepting chemotaxis (MCP) protein family.</text>
</comment>
<feature type="transmembrane region" description="Helical" evidence="5">
    <location>
        <begin position="153"/>
        <end position="170"/>
    </location>
</feature>
<comment type="subcellular location">
    <subcellularLocation>
        <location evidence="1">Membrane</location>
    </subcellularLocation>
</comment>
<accession>A0A4U0PZU3</accession>
<evidence type="ECO:0000259" key="6">
    <source>
        <dbReference type="PROSITE" id="PS50111"/>
    </source>
</evidence>
<dbReference type="InterPro" id="IPR004090">
    <property type="entry name" value="Chemotax_Me-accpt_rcpt"/>
</dbReference>
<evidence type="ECO:0000259" key="7">
    <source>
        <dbReference type="PROSITE" id="PS50112"/>
    </source>
</evidence>
<evidence type="ECO:0000256" key="5">
    <source>
        <dbReference type="SAM" id="Phobius"/>
    </source>
</evidence>
<keyword evidence="5" id="KW-0472">Membrane</keyword>
<feature type="domain" description="PAS" evidence="7">
    <location>
        <begin position="26"/>
        <end position="77"/>
    </location>
</feature>
<sequence length="535" mass="57653">MMRNNQPVTHHEIHVPKDIYLVSQTDLKGIITDANDAFVKISGFERSELIGKSHNLVRHPDMPEVVFDELWATLKSGLPWRGIVKNRAKSGDCYWVDAQICPIQRNGVTTGYMSVRRSASRDAISDASRLYAQLAGSRKTTAAVRKHGVQVQSAFFGLQILAFLAFLAAMPLGSSAWRWLCLVICLAGLLASMALLRYRIFGPLTRLHHQVGQLAEGNLSERIAIVKPDEAGFLQNQLTVLQMRWLVSIDHNQSAIKSALTNIEQAAQRSASINGQIHEQYGQISSTAASTEQFSQTIAEVAGNAAATSAAASASLTQVSEGRIAMKYGEDAMQTIIQTVGESTVQLSKLHQAVAQIGDIAITIKEISDQTNLLALNAAIEAARAGEQGRGFAVVADEVRKLAERTGSSTQEIGVKINAIQKMALQVVDTVEAAGAAVQEGAGRIVESGRQFESVSQSSSHTVELSEHIATAAQQQNQASQDIARNMENMAGLSLRNRDDVAGLAVELDALRGGLALIRDGLNQFQVIESRALAG</sequence>
<evidence type="ECO:0000256" key="2">
    <source>
        <dbReference type="ARBA" id="ARBA00023224"/>
    </source>
</evidence>
<evidence type="ECO:0000256" key="1">
    <source>
        <dbReference type="ARBA" id="ARBA00004370"/>
    </source>
</evidence>
<keyword evidence="5" id="KW-1133">Transmembrane helix</keyword>
<dbReference type="PANTHER" id="PTHR32089:SF112">
    <property type="entry name" value="LYSOZYME-LIKE PROTEIN-RELATED"/>
    <property type="match status" value="1"/>
</dbReference>
<keyword evidence="2 4" id="KW-0807">Transducer</keyword>
<dbReference type="InterPro" id="IPR004089">
    <property type="entry name" value="MCPsignal_dom"/>
</dbReference>
<dbReference type="CDD" id="cd06225">
    <property type="entry name" value="HAMP"/>
    <property type="match status" value="1"/>
</dbReference>
<keyword evidence="10" id="KW-1185">Reference proteome</keyword>
<dbReference type="GO" id="GO:0016020">
    <property type="term" value="C:membrane"/>
    <property type="evidence" value="ECO:0007669"/>
    <property type="project" value="UniProtKB-SubCell"/>
</dbReference>
<dbReference type="Gene3D" id="1.10.287.950">
    <property type="entry name" value="Methyl-accepting chemotaxis protein"/>
    <property type="match status" value="1"/>
</dbReference>
<dbReference type="NCBIfam" id="TIGR00229">
    <property type="entry name" value="sensory_box"/>
    <property type="match status" value="1"/>
</dbReference>
<feature type="domain" description="HAMP" evidence="8">
    <location>
        <begin position="198"/>
        <end position="250"/>
    </location>
</feature>
<evidence type="ECO:0000313" key="9">
    <source>
        <dbReference type="EMBL" id="TJZ73212.1"/>
    </source>
</evidence>